<protein>
    <recommendedName>
        <fullName evidence="4">DUF5658 domain-containing protein</fullName>
    </recommendedName>
</protein>
<gene>
    <name evidence="2" type="ORF">HT576_02965</name>
</gene>
<feature type="transmembrane region" description="Helical" evidence="1">
    <location>
        <begin position="88"/>
        <end position="109"/>
    </location>
</feature>
<evidence type="ECO:0000313" key="2">
    <source>
        <dbReference type="EMBL" id="NUB89994.1"/>
    </source>
</evidence>
<dbReference type="EMBL" id="JABURA010000001">
    <property type="protein sequence ID" value="NUB89994.1"/>
    <property type="molecule type" value="Genomic_DNA"/>
</dbReference>
<accession>A0A8J8GKG3</accession>
<dbReference type="AlphaFoldDB" id="A0A8J8GKG3"/>
<proteinExistence type="predicted"/>
<dbReference type="Proteomes" id="UP000728647">
    <property type="component" value="Unassembled WGS sequence"/>
</dbReference>
<feature type="transmembrane region" description="Helical" evidence="1">
    <location>
        <begin position="52"/>
        <end position="76"/>
    </location>
</feature>
<name>A0A8J8GKG3_9EURY</name>
<comment type="caution">
    <text evidence="2">The sequence shown here is derived from an EMBL/GenBank/DDBJ whole genome shotgun (WGS) entry which is preliminary data.</text>
</comment>
<reference evidence="2" key="1">
    <citation type="submission" date="2020-06" db="EMBL/GenBank/DDBJ databases">
        <title>Haloterrigena sp. nov., an extremely halophilic archaeon isolated from a saline sediment.</title>
        <authorList>
            <person name="Liu B.-B."/>
        </authorList>
    </citation>
    <scope>NUCLEOTIDE SEQUENCE</scope>
    <source>
        <strain evidence="2">SYSU A121-1</strain>
    </source>
</reference>
<keyword evidence="1" id="KW-0472">Membrane</keyword>
<evidence type="ECO:0000313" key="3">
    <source>
        <dbReference type="Proteomes" id="UP000728647"/>
    </source>
</evidence>
<keyword evidence="1" id="KW-1133">Transmembrane helix</keyword>
<sequence>MSVQSSLGKRLDPPDSVGVRFAFLTLWGIDAVAATLFFLVPYASELNPVTVFFYQLFGLPGVLIAAACYAAVVMLIGHVLSDPMDIRFVAIVAGLYVLFAANNLLLLMYREPLPELLGLW</sequence>
<evidence type="ECO:0008006" key="4">
    <source>
        <dbReference type="Google" id="ProtNLM"/>
    </source>
</evidence>
<keyword evidence="1" id="KW-0812">Transmembrane</keyword>
<feature type="transmembrane region" description="Helical" evidence="1">
    <location>
        <begin position="21"/>
        <end position="40"/>
    </location>
</feature>
<organism evidence="2 3">
    <name type="scientific">Haloterrigena gelatinilytica</name>
    <dbReference type="NCBI Taxonomy" id="2741724"/>
    <lineage>
        <taxon>Archaea</taxon>
        <taxon>Methanobacteriati</taxon>
        <taxon>Methanobacteriota</taxon>
        <taxon>Stenosarchaea group</taxon>
        <taxon>Halobacteria</taxon>
        <taxon>Halobacteriales</taxon>
        <taxon>Natrialbaceae</taxon>
        <taxon>Haloterrigena</taxon>
    </lineage>
</organism>
<dbReference type="RefSeq" id="WP_174701222.1">
    <property type="nucleotide sequence ID" value="NZ_JABURA010000001.1"/>
</dbReference>
<evidence type="ECO:0000256" key="1">
    <source>
        <dbReference type="SAM" id="Phobius"/>
    </source>
</evidence>